<evidence type="ECO:0000313" key="1">
    <source>
        <dbReference type="EMBL" id="MBU2761417.1"/>
    </source>
</evidence>
<organism evidence="1 2">
    <name type="scientific">Acidithiobacillus sulfurivorans</name>
    <dbReference type="NCBI Taxonomy" id="1958756"/>
    <lineage>
        <taxon>Bacteria</taxon>
        <taxon>Pseudomonadati</taxon>
        <taxon>Pseudomonadota</taxon>
        <taxon>Acidithiobacillia</taxon>
        <taxon>Acidithiobacillales</taxon>
        <taxon>Acidithiobacillaceae</taxon>
        <taxon>Acidithiobacillus</taxon>
    </lineage>
</organism>
<evidence type="ECO:0000313" key="2">
    <source>
        <dbReference type="Proteomes" id="UP000755654"/>
    </source>
</evidence>
<proteinExistence type="predicted"/>
<dbReference type="Proteomes" id="UP000755654">
    <property type="component" value="Unassembled WGS sequence"/>
</dbReference>
<dbReference type="RefSeq" id="WP_215884914.1">
    <property type="nucleotide sequence ID" value="NZ_JAAOMP010000158.1"/>
</dbReference>
<protein>
    <submittedName>
        <fullName evidence="1">Uncharacterized protein</fullName>
    </submittedName>
</protein>
<name>A0ABS6A1N5_9PROT</name>
<keyword evidence="2" id="KW-1185">Reference proteome</keyword>
<comment type="caution">
    <text evidence="1">The sequence shown here is derived from an EMBL/GenBank/DDBJ whole genome shotgun (WGS) entry which is preliminary data.</text>
</comment>
<accession>A0ABS6A1N5</accession>
<gene>
    <name evidence="1" type="ORF">HAP95_14880</name>
</gene>
<dbReference type="EMBL" id="JAAOMP010000158">
    <property type="protein sequence ID" value="MBU2761417.1"/>
    <property type="molecule type" value="Genomic_DNA"/>
</dbReference>
<sequence>MTTFDLQAALSRAMTLENIDPLDAATIAAAEQLIGKDGLTLDTALPILGNEQLIELIGFLNDSISCQQLSELCDKEFYNAEQAREWEVTEQQYRLAHEVALLSHLIEQKKEGIC</sequence>
<reference evidence="1 2" key="1">
    <citation type="journal article" date="2021" name="ISME J.">
        <title>Genomic evolution of the class Acidithiobacillia: deep-branching Proteobacteria living in extreme acidic conditions.</title>
        <authorList>
            <person name="Moya-Beltran A."/>
            <person name="Beard S."/>
            <person name="Rojas-Villalobos C."/>
            <person name="Issotta F."/>
            <person name="Gallardo Y."/>
            <person name="Ulloa R."/>
            <person name="Giaveno A."/>
            <person name="Degli Esposti M."/>
            <person name="Johnson D.B."/>
            <person name="Quatrini R."/>
        </authorList>
    </citation>
    <scope>NUCLEOTIDE SEQUENCE [LARGE SCALE GENOMIC DNA]</scope>
    <source>
        <strain evidence="1 2">RW2</strain>
    </source>
</reference>